<evidence type="ECO:0000313" key="4">
    <source>
        <dbReference type="Proteomes" id="UP000037660"/>
    </source>
</evidence>
<gene>
    <name evidence="3" type="ORF">ISF6_0962</name>
</gene>
<accession>A0A0K8NY96</accession>
<evidence type="ECO:0000256" key="1">
    <source>
        <dbReference type="SAM" id="MobiDB-lite"/>
    </source>
</evidence>
<dbReference type="AlphaFoldDB" id="A0A0K8NY96"/>
<dbReference type="RefSeq" id="WP_054019416.1">
    <property type="nucleotide sequence ID" value="NZ_BBYR01000019.1"/>
</dbReference>
<comment type="caution">
    <text evidence="3">The sequence shown here is derived from an EMBL/GenBank/DDBJ whole genome shotgun (WGS) entry which is preliminary data.</text>
</comment>
<reference evidence="4" key="1">
    <citation type="submission" date="2015-07" db="EMBL/GenBank/DDBJ databases">
        <title>Discovery of a poly(ethylene terephthalate assimilation.</title>
        <authorList>
            <person name="Yoshida S."/>
            <person name="Hiraga K."/>
            <person name="Takehana T."/>
            <person name="Taniguchi I."/>
            <person name="Yamaji H."/>
            <person name="Maeda Y."/>
            <person name="Toyohara K."/>
            <person name="Miyamoto K."/>
            <person name="Kimura Y."/>
            <person name="Oda K."/>
        </authorList>
    </citation>
    <scope>NUCLEOTIDE SEQUENCE [LARGE SCALE GENOMIC DNA]</scope>
    <source>
        <strain evidence="4">NBRC 110686 / TISTR 2288 / 201-F6</strain>
    </source>
</reference>
<keyword evidence="4" id="KW-1185">Reference proteome</keyword>
<evidence type="ECO:0000313" key="3">
    <source>
        <dbReference type="EMBL" id="GAP35356.1"/>
    </source>
</evidence>
<sequence>MSLRPLPFLLLALAAAPAIACTQAQSTAKMQRILGSPEYRQLVARTGEVEQPSAERSAVKSALGRFGGAVGGIGADVMTDQDAARGQRSAHESASRTKAVTTAVNDAGQAAGRGDHATACVLYDRVIRDLGIAPGDAARAP</sequence>
<reference evidence="3 4" key="2">
    <citation type="journal article" date="2016" name="Science">
        <title>A bacterium that degrades and assimilates poly(ethylene terephthalate).</title>
        <authorList>
            <person name="Yoshida S."/>
            <person name="Hiraga K."/>
            <person name="Takehana T."/>
            <person name="Taniguchi I."/>
            <person name="Yamaji H."/>
            <person name="Maeda Y."/>
            <person name="Toyohara K."/>
            <person name="Miyamoto K."/>
            <person name="Kimura Y."/>
            <person name="Oda K."/>
        </authorList>
    </citation>
    <scope>NUCLEOTIDE SEQUENCE [LARGE SCALE GENOMIC DNA]</scope>
    <source>
        <strain evidence="4">NBRC 110686 / TISTR 2288 / 201-F6</strain>
    </source>
</reference>
<feature type="compositionally biased region" description="Basic and acidic residues" evidence="1">
    <location>
        <begin position="82"/>
        <end position="95"/>
    </location>
</feature>
<feature type="chain" id="PRO_5005513473" evidence="2">
    <location>
        <begin position="21"/>
        <end position="141"/>
    </location>
</feature>
<dbReference type="Proteomes" id="UP000037660">
    <property type="component" value="Unassembled WGS sequence"/>
</dbReference>
<dbReference type="EMBL" id="BBYR01000019">
    <property type="protein sequence ID" value="GAP35356.1"/>
    <property type="molecule type" value="Genomic_DNA"/>
</dbReference>
<dbReference type="STRING" id="1547922.ISF6_0962"/>
<evidence type="ECO:0000256" key="2">
    <source>
        <dbReference type="SAM" id="SignalP"/>
    </source>
</evidence>
<keyword evidence="2" id="KW-0732">Signal</keyword>
<feature type="region of interest" description="Disordered" evidence="1">
    <location>
        <begin position="80"/>
        <end position="101"/>
    </location>
</feature>
<organism evidence="3 4">
    <name type="scientific">Piscinibacter sakaiensis</name>
    <name type="common">Ideonella sakaiensis</name>
    <dbReference type="NCBI Taxonomy" id="1547922"/>
    <lineage>
        <taxon>Bacteria</taxon>
        <taxon>Pseudomonadati</taxon>
        <taxon>Pseudomonadota</taxon>
        <taxon>Betaproteobacteria</taxon>
        <taxon>Burkholderiales</taxon>
        <taxon>Sphaerotilaceae</taxon>
        <taxon>Piscinibacter</taxon>
    </lineage>
</organism>
<feature type="signal peptide" evidence="2">
    <location>
        <begin position="1"/>
        <end position="20"/>
    </location>
</feature>
<proteinExistence type="predicted"/>
<protein>
    <submittedName>
        <fullName evidence="3">Uncharacterized protein</fullName>
    </submittedName>
</protein>
<name>A0A0K8NY96_PISS1</name>